<gene>
    <name evidence="1" type="ORF">GPUH_LOCUS24460</name>
</gene>
<name>A0A183EU19_9BILA</name>
<dbReference type="Gene3D" id="2.40.50.90">
    <property type="match status" value="1"/>
</dbReference>
<dbReference type="EMBL" id="UYRT01101211">
    <property type="protein sequence ID" value="VDN42865.1"/>
    <property type="molecule type" value="Genomic_DNA"/>
</dbReference>
<dbReference type="SUPFAM" id="SSF50199">
    <property type="entry name" value="Staphylococcal nuclease"/>
    <property type="match status" value="1"/>
</dbReference>
<reference evidence="3" key="1">
    <citation type="submission" date="2016-06" db="UniProtKB">
        <authorList>
            <consortium name="WormBaseParasite"/>
        </authorList>
    </citation>
    <scope>IDENTIFICATION</scope>
</reference>
<protein>
    <submittedName>
        <fullName evidence="1 3">Uncharacterized protein</fullName>
    </submittedName>
</protein>
<proteinExistence type="predicted"/>
<organism evidence="3">
    <name type="scientific">Gongylonema pulchrum</name>
    <dbReference type="NCBI Taxonomy" id="637853"/>
    <lineage>
        <taxon>Eukaryota</taxon>
        <taxon>Metazoa</taxon>
        <taxon>Ecdysozoa</taxon>
        <taxon>Nematoda</taxon>
        <taxon>Chromadorea</taxon>
        <taxon>Rhabditida</taxon>
        <taxon>Spirurina</taxon>
        <taxon>Spiruromorpha</taxon>
        <taxon>Spiruroidea</taxon>
        <taxon>Gongylonematidae</taxon>
        <taxon>Gongylonema</taxon>
    </lineage>
</organism>
<reference evidence="1 2" key="2">
    <citation type="submission" date="2018-11" db="EMBL/GenBank/DDBJ databases">
        <authorList>
            <consortium name="Pathogen Informatics"/>
        </authorList>
    </citation>
    <scope>NUCLEOTIDE SEQUENCE [LARGE SCALE GENOMIC DNA]</scope>
</reference>
<evidence type="ECO:0000313" key="3">
    <source>
        <dbReference type="WBParaSite" id="GPUH_0002449001-mRNA-1"/>
    </source>
</evidence>
<sequence length="80" mass="9005">MSDQQQQQQPLSLKRGLVKQVLCGDAIVLQGPPMNGPPKEVTVYLSNVTAPRLGKRPTDTEPGKDDEVFFYDKFWQKTSK</sequence>
<dbReference type="AlphaFoldDB" id="A0A183EU19"/>
<evidence type="ECO:0000313" key="1">
    <source>
        <dbReference type="EMBL" id="VDN42865.1"/>
    </source>
</evidence>
<keyword evidence="2" id="KW-1185">Reference proteome</keyword>
<dbReference type="OrthoDB" id="10023235at2759"/>
<accession>A0A183EU19</accession>
<dbReference type="Proteomes" id="UP000271098">
    <property type="component" value="Unassembled WGS sequence"/>
</dbReference>
<dbReference type="WBParaSite" id="GPUH_0002449001-mRNA-1">
    <property type="protein sequence ID" value="GPUH_0002449001-mRNA-1"/>
    <property type="gene ID" value="GPUH_0002449001"/>
</dbReference>
<evidence type="ECO:0000313" key="2">
    <source>
        <dbReference type="Proteomes" id="UP000271098"/>
    </source>
</evidence>
<dbReference type="InterPro" id="IPR035437">
    <property type="entry name" value="SNase_OB-fold_sf"/>
</dbReference>